<organism evidence="2 3">
    <name type="scientific">Ephemerocybe angulata</name>
    <dbReference type="NCBI Taxonomy" id="980116"/>
    <lineage>
        <taxon>Eukaryota</taxon>
        <taxon>Fungi</taxon>
        <taxon>Dikarya</taxon>
        <taxon>Basidiomycota</taxon>
        <taxon>Agaricomycotina</taxon>
        <taxon>Agaricomycetes</taxon>
        <taxon>Agaricomycetidae</taxon>
        <taxon>Agaricales</taxon>
        <taxon>Agaricineae</taxon>
        <taxon>Psathyrellaceae</taxon>
        <taxon>Ephemerocybe</taxon>
    </lineage>
</organism>
<evidence type="ECO:0000313" key="3">
    <source>
        <dbReference type="Proteomes" id="UP000521943"/>
    </source>
</evidence>
<evidence type="ECO:0000256" key="1">
    <source>
        <dbReference type="SAM" id="MobiDB-lite"/>
    </source>
</evidence>
<feature type="compositionally biased region" description="Pro residues" evidence="1">
    <location>
        <begin position="22"/>
        <end position="33"/>
    </location>
</feature>
<name>A0A8H6HKR7_9AGAR</name>
<dbReference type="AlphaFoldDB" id="A0A8H6HKR7"/>
<gene>
    <name evidence="2" type="ORF">DFP72DRAFT_1073917</name>
</gene>
<comment type="caution">
    <text evidence="2">The sequence shown here is derived from an EMBL/GenBank/DDBJ whole genome shotgun (WGS) entry which is preliminary data.</text>
</comment>
<proteinExistence type="predicted"/>
<protein>
    <submittedName>
        <fullName evidence="2">Uncharacterized protein</fullName>
    </submittedName>
</protein>
<reference evidence="2 3" key="1">
    <citation type="submission" date="2020-07" db="EMBL/GenBank/DDBJ databases">
        <title>Comparative genomics of pyrophilous fungi reveals a link between fire events and developmental genes.</title>
        <authorList>
            <consortium name="DOE Joint Genome Institute"/>
            <person name="Steindorff A.S."/>
            <person name="Carver A."/>
            <person name="Calhoun S."/>
            <person name="Stillman K."/>
            <person name="Liu H."/>
            <person name="Lipzen A."/>
            <person name="Pangilinan J."/>
            <person name="Labutti K."/>
            <person name="Bruns T.D."/>
            <person name="Grigoriev I.V."/>
        </authorList>
    </citation>
    <scope>NUCLEOTIDE SEQUENCE [LARGE SCALE GENOMIC DNA]</scope>
    <source>
        <strain evidence="2 3">CBS 144469</strain>
    </source>
</reference>
<feature type="region of interest" description="Disordered" evidence="1">
    <location>
        <begin position="1"/>
        <end position="50"/>
    </location>
</feature>
<dbReference type="OrthoDB" id="2984912at2759"/>
<sequence length="194" mass="21236">MASSLLSPPNSPMDHRHYIPRRPSPLSLPPVGTPAPSTTHTSMGFDASTSSYQPFSLSEFAVATPRTGARVPRYPLEKQRRALKELEQEQQRKRQSQQMQRQAPMGVPGRNGSCDSVMLSPTTTLPLTPRSGASSVSNYSQEAQHTQERRAPSYRNPALAMCATVFGSCFASLSGPAKRLDTMNMNMRTIASAR</sequence>
<keyword evidence="3" id="KW-1185">Reference proteome</keyword>
<dbReference type="EMBL" id="JACGCI010000068">
    <property type="protein sequence ID" value="KAF6748830.1"/>
    <property type="molecule type" value="Genomic_DNA"/>
</dbReference>
<feature type="compositionally biased region" description="Low complexity" evidence="1">
    <location>
        <begin position="119"/>
        <end position="129"/>
    </location>
</feature>
<dbReference type="Proteomes" id="UP000521943">
    <property type="component" value="Unassembled WGS sequence"/>
</dbReference>
<feature type="compositionally biased region" description="Polar residues" evidence="1">
    <location>
        <begin position="131"/>
        <end position="144"/>
    </location>
</feature>
<accession>A0A8H6HKR7</accession>
<feature type="region of interest" description="Disordered" evidence="1">
    <location>
        <begin position="84"/>
        <end position="152"/>
    </location>
</feature>
<evidence type="ECO:0000313" key="2">
    <source>
        <dbReference type="EMBL" id="KAF6748830.1"/>
    </source>
</evidence>
<feature type="compositionally biased region" description="Polar residues" evidence="1">
    <location>
        <begin position="35"/>
        <end position="50"/>
    </location>
</feature>